<protein>
    <submittedName>
        <fullName evidence="1">Uncharacterized protein</fullName>
    </submittedName>
</protein>
<reference evidence="1 2" key="1">
    <citation type="journal article" date="2020" name="Genes (Basel)">
        <title>Genomic Comparison of Insect Gut Symbionts from Divergent Burkholderia Subclades.</title>
        <authorList>
            <person name="Takeshita K."/>
            <person name="Kikuchi Y."/>
        </authorList>
    </citation>
    <scope>NUCLEOTIDE SEQUENCE [LARGE SCALE GENOMIC DNA]</scope>
    <source>
        <strain evidence="1 2">PGU16</strain>
        <plasmid evidence="1 2">PPGU16_p2</plasmid>
    </source>
</reference>
<organism evidence="1 2">
    <name type="scientific">Paraburkholderia largidicola</name>
    <dbReference type="NCBI Taxonomy" id="3014751"/>
    <lineage>
        <taxon>Bacteria</taxon>
        <taxon>Pseudomonadati</taxon>
        <taxon>Pseudomonadota</taxon>
        <taxon>Betaproteobacteria</taxon>
        <taxon>Burkholderiales</taxon>
        <taxon>Burkholderiaceae</taxon>
        <taxon>Paraburkholderia</taxon>
    </lineage>
</organism>
<evidence type="ECO:0000313" key="1">
    <source>
        <dbReference type="EMBL" id="BCF94718.1"/>
    </source>
</evidence>
<geneLocation type="plasmid" evidence="1 2">
    <name>PPGU16_p2</name>
</geneLocation>
<dbReference type="KEGG" id="plad:PPGU16_77850"/>
<accession>A0A7I8C2Q3</accession>
<proteinExistence type="predicted"/>
<dbReference type="AlphaFoldDB" id="A0A7I8C2Q3"/>
<dbReference type="EMBL" id="AP023177">
    <property type="protein sequence ID" value="BCF94718.1"/>
    <property type="molecule type" value="Genomic_DNA"/>
</dbReference>
<evidence type="ECO:0000313" key="2">
    <source>
        <dbReference type="Proteomes" id="UP000510888"/>
    </source>
</evidence>
<keyword evidence="2" id="KW-1185">Reference proteome</keyword>
<name>A0A7I8C2Q3_9BURK</name>
<keyword evidence="1" id="KW-0614">Plasmid</keyword>
<sequence>MSVFARSVPRGEQCQQTYSQDTRCQHTTESAYNERIAGCLGSHPSDRFVNEHDIGLVEISDISGSPSPKVLPSQEIGYVAYDTQVASQ</sequence>
<gene>
    <name evidence="1" type="ORF">PPGU16_77850</name>
</gene>
<dbReference type="Proteomes" id="UP000510888">
    <property type="component" value="Plasmid PPGU16_p2"/>
</dbReference>